<keyword evidence="3" id="KW-0963">Cytoplasm</keyword>
<sequence length="135" mass="14735">MEIEEQLRGVGLRVTAPRVAVLRVLSESRDHPRVDQVIERVHQRGLRISTQAAYDVCEALRERGLARRVAFDGGPARWEAGADDGHHHFVCRSCGWTTDVTCAVPCVDAPGLAVEEAEITFRGTCPSCLVKGEAG</sequence>
<dbReference type="CDD" id="cd07153">
    <property type="entry name" value="Fur_like"/>
    <property type="match status" value="1"/>
</dbReference>
<evidence type="ECO:0000256" key="7">
    <source>
        <dbReference type="ARBA" id="ARBA00023004"/>
    </source>
</evidence>
<dbReference type="PANTHER" id="PTHR33202:SF18">
    <property type="entry name" value="TRANSCRIPTIONAL REGULATOR FURA"/>
    <property type="match status" value="1"/>
</dbReference>
<keyword evidence="9" id="KW-0238">DNA-binding</keyword>
<dbReference type="Pfam" id="PF01475">
    <property type="entry name" value="FUR"/>
    <property type="match status" value="1"/>
</dbReference>
<dbReference type="SUPFAM" id="SSF46785">
    <property type="entry name" value="Winged helix' DNA-binding domain"/>
    <property type="match status" value="1"/>
</dbReference>
<keyword evidence="10" id="KW-0804">Transcription</keyword>
<dbReference type="Gene3D" id="1.10.10.10">
    <property type="entry name" value="Winged helix-like DNA-binding domain superfamily/Winged helix DNA-binding domain"/>
    <property type="match status" value="1"/>
</dbReference>
<dbReference type="InterPro" id="IPR043135">
    <property type="entry name" value="Fur_C"/>
</dbReference>
<evidence type="ECO:0000256" key="10">
    <source>
        <dbReference type="ARBA" id="ARBA00023163"/>
    </source>
</evidence>
<keyword evidence="7" id="KW-0408">Iron</keyword>
<evidence type="ECO:0000256" key="9">
    <source>
        <dbReference type="ARBA" id="ARBA00023125"/>
    </source>
</evidence>
<comment type="subcellular location">
    <subcellularLocation>
        <location evidence="1">Cytoplasm</location>
    </subcellularLocation>
</comment>
<evidence type="ECO:0000313" key="11">
    <source>
        <dbReference type="EMBL" id="MDA0136128.1"/>
    </source>
</evidence>
<keyword evidence="8" id="KW-0805">Transcription regulation</keyword>
<reference evidence="11" key="1">
    <citation type="submission" date="2022-10" db="EMBL/GenBank/DDBJ databases">
        <title>The WGS of Solirubrobacter sp. CPCC 204708.</title>
        <authorList>
            <person name="Jiang Z."/>
        </authorList>
    </citation>
    <scope>NUCLEOTIDE SEQUENCE</scope>
    <source>
        <strain evidence="11">CPCC 204708</strain>
    </source>
</reference>
<protein>
    <submittedName>
        <fullName evidence="11">Transcriptional repressor</fullName>
    </submittedName>
</protein>
<dbReference type="EMBL" id="JAPCID010000002">
    <property type="protein sequence ID" value="MDA0136128.1"/>
    <property type="molecule type" value="Genomic_DNA"/>
</dbReference>
<keyword evidence="4" id="KW-0678">Repressor</keyword>
<dbReference type="InterPro" id="IPR036390">
    <property type="entry name" value="WH_DNA-bd_sf"/>
</dbReference>
<evidence type="ECO:0000256" key="8">
    <source>
        <dbReference type="ARBA" id="ARBA00023015"/>
    </source>
</evidence>
<dbReference type="Gene3D" id="3.30.1490.190">
    <property type="match status" value="1"/>
</dbReference>
<proteinExistence type="inferred from homology"/>
<dbReference type="InterPro" id="IPR036388">
    <property type="entry name" value="WH-like_DNA-bd_sf"/>
</dbReference>
<dbReference type="PANTHER" id="PTHR33202">
    <property type="entry name" value="ZINC UPTAKE REGULATION PROTEIN"/>
    <property type="match status" value="1"/>
</dbReference>
<evidence type="ECO:0000256" key="5">
    <source>
        <dbReference type="ARBA" id="ARBA00022723"/>
    </source>
</evidence>
<comment type="similarity">
    <text evidence="2">Belongs to the Fur family.</text>
</comment>
<evidence type="ECO:0000313" key="12">
    <source>
        <dbReference type="Proteomes" id="UP001147700"/>
    </source>
</evidence>
<keyword evidence="5" id="KW-0479">Metal-binding</keyword>
<comment type="caution">
    <text evidence="11">The sequence shown here is derived from an EMBL/GenBank/DDBJ whole genome shotgun (WGS) entry which is preliminary data.</text>
</comment>
<organism evidence="11 12">
    <name type="scientific">Solirubrobacter deserti</name>
    <dbReference type="NCBI Taxonomy" id="2282478"/>
    <lineage>
        <taxon>Bacteria</taxon>
        <taxon>Bacillati</taxon>
        <taxon>Actinomycetota</taxon>
        <taxon>Thermoleophilia</taxon>
        <taxon>Solirubrobacterales</taxon>
        <taxon>Solirubrobacteraceae</taxon>
        <taxon>Solirubrobacter</taxon>
    </lineage>
</organism>
<dbReference type="Proteomes" id="UP001147700">
    <property type="component" value="Unassembled WGS sequence"/>
</dbReference>
<evidence type="ECO:0000256" key="1">
    <source>
        <dbReference type="ARBA" id="ARBA00004496"/>
    </source>
</evidence>
<keyword evidence="6" id="KW-0862">Zinc</keyword>
<evidence type="ECO:0000256" key="2">
    <source>
        <dbReference type="ARBA" id="ARBA00007957"/>
    </source>
</evidence>
<accession>A0ABT4RC67</accession>
<keyword evidence="12" id="KW-1185">Reference proteome</keyword>
<evidence type="ECO:0000256" key="4">
    <source>
        <dbReference type="ARBA" id="ARBA00022491"/>
    </source>
</evidence>
<dbReference type="RefSeq" id="WP_202953059.1">
    <property type="nucleotide sequence ID" value="NZ_JAPCID010000002.1"/>
</dbReference>
<gene>
    <name evidence="11" type="ORF">OJ962_01360</name>
</gene>
<dbReference type="InterPro" id="IPR002481">
    <property type="entry name" value="FUR"/>
</dbReference>
<evidence type="ECO:0000256" key="3">
    <source>
        <dbReference type="ARBA" id="ARBA00022490"/>
    </source>
</evidence>
<evidence type="ECO:0000256" key="6">
    <source>
        <dbReference type="ARBA" id="ARBA00022833"/>
    </source>
</evidence>
<name>A0ABT4RC67_9ACTN</name>